<comment type="function">
    <text evidence="8">Single strand-specific metallo-endoribonuclease involved in late-stage 70S ribosome quality control and in maturation of the 3' terminus of the 16S rRNA.</text>
</comment>
<comment type="cofactor">
    <cofactor evidence="8">
        <name>Zn(2+)</name>
        <dbReference type="ChEBI" id="CHEBI:29105"/>
    </cofactor>
    <text evidence="8">Binds 1 zinc ion.</text>
</comment>
<dbReference type="AlphaFoldDB" id="A0A2Z2NLV4"/>
<dbReference type="KEGG" id="gai:IMCC3135_10275"/>
<keyword evidence="8" id="KW-0963">Cytoplasm</keyword>
<keyword evidence="2 8" id="KW-0690">Ribosome biogenesis</keyword>
<keyword evidence="8" id="KW-0698">rRNA processing</keyword>
<evidence type="ECO:0000256" key="6">
    <source>
        <dbReference type="ARBA" id="ARBA00022801"/>
    </source>
</evidence>
<dbReference type="GO" id="GO:0004222">
    <property type="term" value="F:metalloendopeptidase activity"/>
    <property type="evidence" value="ECO:0007669"/>
    <property type="project" value="InterPro"/>
</dbReference>
<dbReference type="GO" id="GO:0004521">
    <property type="term" value="F:RNA endonuclease activity"/>
    <property type="evidence" value="ECO:0007669"/>
    <property type="project" value="UniProtKB-UniRule"/>
</dbReference>
<evidence type="ECO:0000256" key="5">
    <source>
        <dbReference type="ARBA" id="ARBA00022759"/>
    </source>
</evidence>
<evidence type="ECO:0000256" key="8">
    <source>
        <dbReference type="HAMAP-Rule" id="MF_00009"/>
    </source>
</evidence>
<evidence type="ECO:0000256" key="7">
    <source>
        <dbReference type="ARBA" id="ARBA00022833"/>
    </source>
</evidence>
<evidence type="ECO:0000256" key="4">
    <source>
        <dbReference type="ARBA" id="ARBA00022723"/>
    </source>
</evidence>
<dbReference type="EC" id="3.1.-.-" evidence="8"/>
<proteinExistence type="inferred from homology"/>
<dbReference type="InterPro" id="IPR002036">
    <property type="entry name" value="YbeY"/>
</dbReference>
<dbReference type="Proteomes" id="UP000250079">
    <property type="component" value="Chromosome"/>
</dbReference>
<evidence type="ECO:0000256" key="3">
    <source>
        <dbReference type="ARBA" id="ARBA00022722"/>
    </source>
</evidence>
<dbReference type="PANTHER" id="PTHR46986:SF1">
    <property type="entry name" value="ENDORIBONUCLEASE YBEY, CHLOROPLASTIC"/>
    <property type="match status" value="1"/>
</dbReference>
<dbReference type="GO" id="GO:0006364">
    <property type="term" value="P:rRNA processing"/>
    <property type="evidence" value="ECO:0007669"/>
    <property type="project" value="UniProtKB-UniRule"/>
</dbReference>
<dbReference type="PANTHER" id="PTHR46986">
    <property type="entry name" value="ENDORIBONUCLEASE YBEY, CHLOROPLASTIC"/>
    <property type="match status" value="1"/>
</dbReference>
<feature type="binding site" evidence="8">
    <location>
        <position position="167"/>
    </location>
    <ligand>
        <name>Zn(2+)</name>
        <dbReference type="ChEBI" id="CHEBI:29105"/>
        <note>catalytic</note>
    </ligand>
</feature>
<evidence type="ECO:0000256" key="1">
    <source>
        <dbReference type="ARBA" id="ARBA00010875"/>
    </source>
</evidence>
<keyword evidence="5 8" id="KW-0255">Endonuclease</keyword>
<reference evidence="9 10" key="1">
    <citation type="submission" date="2016-12" db="EMBL/GenBank/DDBJ databases">
        <authorList>
            <person name="Song W.-J."/>
            <person name="Kurnit D.M."/>
        </authorList>
    </citation>
    <scope>NUCLEOTIDE SEQUENCE [LARGE SCALE GENOMIC DNA]</scope>
    <source>
        <strain evidence="9 10">IMCC3135</strain>
    </source>
</reference>
<feature type="binding site" evidence="8">
    <location>
        <position position="161"/>
    </location>
    <ligand>
        <name>Zn(2+)</name>
        <dbReference type="ChEBI" id="CHEBI:29105"/>
        <note>catalytic</note>
    </ligand>
</feature>
<dbReference type="OrthoDB" id="9807740at2"/>
<dbReference type="InterPro" id="IPR023091">
    <property type="entry name" value="MetalPrtase_cat_dom_sf_prd"/>
</dbReference>
<dbReference type="GO" id="GO:0005737">
    <property type="term" value="C:cytoplasm"/>
    <property type="evidence" value="ECO:0007669"/>
    <property type="project" value="UniProtKB-SubCell"/>
</dbReference>
<feature type="binding site" evidence="8">
    <location>
        <position position="157"/>
    </location>
    <ligand>
        <name>Zn(2+)</name>
        <dbReference type="ChEBI" id="CHEBI:29105"/>
        <note>catalytic</note>
    </ligand>
</feature>
<comment type="subcellular location">
    <subcellularLocation>
        <location evidence="8">Cytoplasm</location>
    </subcellularLocation>
</comment>
<sequence length="202" mass="22148">MPESQPEPEPASTSLLVGVTNQPENQEMRLHILFEAGSEAMPDQLTEELVERCCRAAFASQTLLDLAEVADLEVSVQLLDAQAMRALNLEYRHKDSSTNVLSFASEMPMMLAEEQSEANGGGLLILGDLVLCPEVIAREAGEQSKPPLQHWAHMLVHGSLHLCGHDHENEQDAHEMESIEIRILSGLGIPDPYADTNAADMQ</sequence>
<evidence type="ECO:0000313" key="10">
    <source>
        <dbReference type="Proteomes" id="UP000250079"/>
    </source>
</evidence>
<gene>
    <name evidence="8 9" type="primary">ybeY</name>
    <name evidence="9" type="ORF">IMCC3135_10275</name>
</gene>
<dbReference type="HAMAP" id="MF_00009">
    <property type="entry name" value="Endoribonucl_YbeY"/>
    <property type="match status" value="1"/>
</dbReference>
<keyword evidence="3 8" id="KW-0540">Nuclease</keyword>
<comment type="similarity">
    <text evidence="1 8">Belongs to the endoribonuclease YbeY family.</text>
</comment>
<accession>A0A2Z2NLV4</accession>
<evidence type="ECO:0000313" key="9">
    <source>
        <dbReference type="EMBL" id="ASJ72149.1"/>
    </source>
</evidence>
<keyword evidence="7 8" id="KW-0862">Zinc</keyword>
<dbReference type="SUPFAM" id="SSF55486">
    <property type="entry name" value="Metalloproteases ('zincins'), catalytic domain"/>
    <property type="match status" value="1"/>
</dbReference>
<dbReference type="GO" id="GO:0008270">
    <property type="term" value="F:zinc ion binding"/>
    <property type="evidence" value="ECO:0007669"/>
    <property type="project" value="UniProtKB-UniRule"/>
</dbReference>
<dbReference type="EMBL" id="CP018632">
    <property type="protein sequence ID" value="ASJ72149.1"/>
    <property type="molecule type" value="Genomic_DNA"/>
</dbReference>
<name>A0A2Z2NLV4_9GAMM</name>
<dbReference type="Gene3D" id="3.40.390.30">
    <property type="entry name" value="Metalloproteases ('zincins'), catalytic domain"/>
    <property type="match status" value="1"/>
</dbReference>
<dbReference type="RefSeq" id="WP_157735900.1">
    <property type="nucleotide sequence ID" value="NZ_CP018632.1"/>
</dbReference>
<dbReference type="NCBIfam" id="TIGR00043">
    <property type="entry name" value="rRNA maturation RNase YbeY"/>
    <property type="match status" value="1"/>
</dbReference>
<evidence type="ECO:0000256" key="2">
    <source>
        <dbReference type="ARBA" id="ARBA00022517"/>
    </source>
</evidence>
<organism evidence="9 10">
    <name type="scientific">Granulosicoccus antarcticus IMCC3135</name>
    <dbReference type="NCBI Taxonomy" id="1192854"/>
    <lineage>
        <taxon>Bacteria</taxon>
        <taxon>Pseudomonadati</taxon>
        <taxon>Pseudomonadota</taxon>
        <taxon>Gammaproteobacteria</taxon>
        <taxon>Chromatiales</taxon>
        <taxon>Granulosicoccaceae</taxon>
        <taxon>Granulosicoccus</taxon>
    </lineage>
</organism>
<keyword evidence="6 8" id="KW-0378">Hydrolase</keyword>
<keyword evidence="4 8" id="KW-0479">Metal-binding</keyword>
<protein>
    <recommendedName>
        <fullName evidence="8">Endoribonuclease YbeY</fullName>
        <ecNumber evidence="8">3.1.-.-</ecNumber>
    </recommendedName>
</protein>
<keyword evidence="10" id="KW-1185">Reference proteome</keyword>
<dbReference type="Pfam" id="PF02130">
    <property type="entry name" value="YbeY"/>
    <property type="match status" value="1"/>
</dbReference>